<feature type="domain" description="Fe2OG dioxygenase" evidence="1">
    <location>
        <begin position="471"/>
        <end position="580"/>
    </location>
</feature>
<dbReference type="PANTHER" id="PTHR47990">
    <property type="entry name" value="2-OXOGLUTARATE (2OG) AND FE(II)-DEPENDENT OXYGENASE SUPERFAMILY PROTEIN-RELATED"/>
    <property type="match status" value="1"/>
</dbReference>
<dbReference type="PRINTS" id="PR00682">
    <property type="entry name" value="IPNSYNTHASE"/>
</dbReference>
<proteinExistence type="predicted"/>
<dbReference type="InterPro" id="IPR005123">
    <property type="entry name" value="Oxoglu/Fe-dep_dioxygenase_dom"/>
</dbReference>
<name>A0A8J2RGJ9_9CRUS</name>
<sequence>MEQNTDVVIPIIDLDTLGLQTADVENVDQITIDRVSRELDSAFSTVGFVYLKNHGVNQQLVDNLFQRSKSFFHLPDPIKETYRCGVDNCDGYTGRDGEILDTSARHEIRESYDVASPDGLYPDEHAPEFRQAVNDLAPPMCELTFRLLRCMSLALGLDKEFFGERHNFMFKAAEKNRTIFRTLYYPSLADTETLAGVVRCGLHSDYGTITLLLQDDMGGLEILTQGKWFPAKPIPGTIMINLGDMMQFWTSDRYVATVHRVVVPEEEIRRRTPRQSIAFFVHPDNDVMIAPLDGSGKHQPVDALTYVKSRLIASRIHYLGRPWESTIDRVAIELHSAFSTVGFVYLKNHGIEQVKVDNVFRASQSFFQLPDAVKDEYRCGQPDNESDGYTGKDQEILDVSSLHEIREAYDVASPDGVYPDEHAPEFRKAINELAPELRELTIRLLKCMALALGLEEDFFSSRHQYIFHGADKNRTIFRSLYYPTLADTDIQPGVVRCGAHSDYGAITLLLQDDMGGLEVLSRGEWIPAIPIRGTILINLGDLMQFWTSDRYVATVHRVLVPEEEIRRRSTRQSIAFFVHADNGVMISPLDGSKKHLPVEALAYLKSRISATYK</sequence>
<dbReference type="FunFam" id="2.60.120.330:FF:000038">
    <property type="entry name" value="Si:dkey-10o6.2"/>
    <property type="match status" value="2"/>
</dbReference>
<dbReference type="Gene3D" id="2.60.120.330">
    <property type="entry name" value="B-lactam Antibiotic, Isopenicillin N Synthase, Chain"/>
    <property type="match status" value="2"/>
</dbReference>
<accession>A0A8J2RGJ9</accession>
<feature type="domain" description="Fe2OG dioxygenase" evidence="1">
    <location>
        <begin position="175"/>
        <end position="283"/>
    </location>
</feature>
<organism evidence="2 3">
    <name type="scientific">Daphnia galeata</name>
    <dbReference type="NCBI Taxonomy" id="27404"/>
    <lineage>
        <taxon>Eukaryota</taxon>
        <taxon>Metazoa</taxon>
        <taxon>Ecdysozoa</taxon>
        <taxon>Arthropoda</taxon>
        <taxon>Crustacea</taxon>
        <taxon>Branchiopoda</taxon>
        <taxon>Diplostraca</taxon>
        <taxon>Cladocera</taxon>
        <taxon>Anomopoda</taxon>
        <taxon>Daphniidae</taxon>
        <taxon>Daphnia</taxon>
    </lineage>
</organism>
<evidence type="ECO:0000313" key="2">
    <source>
        <dbReference type="EMBL" id="CAH0101831.1"/>
    </source>
</evidence>
<dbReference type="InterPro" id="IPR027443">
    <property type="entry name" value="IPNS-like_sf"/>
</dbReference>
<dbReference type="InterPro" id="IPR026992">
    <property type="entry name" value="DIOX_N"/>
</dbReference>
<evidence type="ECO:0000313" key="3">
    <source>
        <dbReference type="Proteomes" id="UP000789390"/>
    </source>
</evidence>
<evidence type="ECO:0000259" key="1">
    <source>
        <dbReference type="PROSITE" id="PS51471"/>
    </source>
</evidence>
<reference evidence="2" key="1">
    <citation type="submission" date="2021-11" db="EMBL/GenBank/DDBJ databases">
        <authorList>
            <person name="Schell T."/>
        </authorList>
    </citation>
    <scope>NUCLEOTIDE SEQUENCE</scope>
    <source>
        <strain evidence="2">M5</strain>
    </source>
</reference>
<dbReference type="AlphaFoldDB" id="A0A8J2RGJ9"/>
<keyword evidence="3" id="KW-1185">Reference proteome</keyword>
<dbReference type="SUPFAM" id="SSF51197">
    <property type="entry name" value="Clavaminate synthase-like"/>
    <property type="match status" value="2"/>
</dbReference>
<dbReference type="PROSITE" id="PS51471">
    <property type="entry name" value="FE2OG_OXY"/>
    <property type="match status" value="2"/>
</dbReference>
<dbReference type="EMBL" id="CAKKLH010000068">
    <property type="protein sequence ID" value="CAH0101831.1"/>
    <property type="molecule type" value="Genomic_DNA"/>
</dbReference>
<dbReference type="Proteomes" id="UP000789390">
    <property type="component" value="Unassembled WGS sequence"/>
</dbReference>
<comment type="caution">
    <text evidence="2">The sequence shown here is derived from an EMBL/GenBank/DDBJ whole genome shotgun (WGS) entry which is preliminary data.</text>
</comment>
<dbReference type="InterPro" id="IPR044861">
    <property type="entry name" value="IPNS-like_FE2OG_OXY"/>
</dbReference>
<dbReference type="Pfam" id="PF14226">
    <property type="entry name" value="DIOX_N"/>
    <property type="match status" value="2"/>
</dbReference>
<dbReference type="InterPro" id="IPR050231">
    <property type="entry name" value="Iron_ascorbate_oxido_reductase"/>
</dbReference>
<protein>
    <recommendedName>
        <fullName evidence="1">Fe2OG dioxygenase domain-containing protein</fullName>
    </recommendedName>
</protein>
<dbReference type="Pfam" id="PF03171">
    <property type="entry name" value="2OG-FeII_Oxy"/>
    <property type="match status" value="2"/>
</dbReference>
<gene>
    <name evidence="2" type="ORF">DGAL_LOCUS4192</name>
</gene>
<dbReference type="OrthoDB" id="288590at2759"/>